<protein>
    <submittedName>
        <fullName evidence="4">Uncharacterized protein</fullName>
    </submittedName>
</protein>
<evidence type="ECO:0000256" key="3">
    <source>
        <dbReference type="SAM" id="SignalP"/>
    </source>
</evidence>
<feature type="compositionally biased region" description="Low complexity" evidence="1">
    <location>
        <begin position="286"/>
        <end position="309"/>
    </location>
</feature>
<evidence type="ECO:0000256" key="2">
    <source>
        <dbReference type="SAM" id="Phobius"/>
    </source>
</evidence>
<feature type="region of interest" description="Disordered" evidence="1">
    <location>
        <begin position="253"/>
        <end position="309"/>
    </location>
</feature>
<feature type="chain" id="PRO_5008000641" evidence="3">
    <location>
        <begin position="29"/>
        <end position="547"/>
    </location>
</feature>
<keyword evidence="2" id="KW-0812">Transmembrane</keyword>
<feature type="transmembrane region" description="Helical" evidence="2">
    <location>
        <begin position="451"/>
        <end position="475"/>
    </location>
</feature>
<dbReference type="AlphaFoldDB" id="A0A172TDC3"/>
<dbReference type="Proteomes" id="UP000077363">
    <property type="component" value="Chromosome"/>
</dbReference>
<feature type="signal peptide" evidence="3">
    <location>
        <begin position="1"/>
        <end position="28"/>
    </location>
</feature>
<keyword evidence="2" id="KW-1133">Transmembrane helix</keyword>
<reference evidence="4 5" key="1">
    <citation type="submission" date="2015-01" db="EMBL/GenBank/DDBJ databases">
        <title>Deinococcus puniceus/DY1/ whole genome sequencing.</title>
        <authorList>
            <person name="Kim M.K."/>
            <person name="Srinivasan S."/>
            <person name="Lee J.-J."/>
        </authorList>
    </citation>
    <scope>NUCLEOTIDE SEQUENCE [LARGE SCALE GENOMIC DNA]</scope>
    <source>
        <strain evidence="4 5">DY1</strain>
    </source>
</reference>
<evidence type="ECO:0000313" key="4">
    <source>
        <dbReference type="EMBL" id="ANE45001.1"/>
    </source>
</evidence>
<accession>A0A172TDC3</accession>
<feature type="transmembrane region" description="Helical" evidence="2">
    <location>
        <begin position="418"/>
        <end position="439"/>
    </location>
</feature>
<keyword evidence="2" id="KW-0472">Membrane</keyword>
<keyword evidence="5" id="KW-1185">Reference proteome</keyword>
<dbReference type="OrthoDB" id="65061at2"/>
<name>A0A172TDC3_9DEIO</name>
<dbReference type="KEGG" id="dpu:SU48_13160"/>
<dbReference type="EMBL" id="CP011387">
    <property type="protein sequence ID" value="ANE45001.1"/>
    <property type="molecule type" value="Genomic_DNA"/>
</dbReference>
<evidence type="ECO:0000313" key="5">
    <source>
        <dbReference type="Proteomes" id="UP000077363"/>
    </source>
</evidence>
<keyword evidence="3" id="KW-0732">Signal</keyword>
<evidence type="ECO:0000256" key="1">
    <source>
        <dbReference type="SAM" id="MobiDB-lite"/>
    </source>
</evidence>
<feature type="transmembrane region" description="Helical" evidence="2">
    <location>
        <begin position="495"/>
        <end position="517"/>
    </location>
</feature>
<dbReference type="STRING" id="1182568.SU48_13160"/>
<feature type="compositionally biased region" description="Pro residues" evidence="1">
    <location>
        <begin position="260"/>
        <end position="272"/>
    </location>
</feature>
<proteinExistence type="predicted"/>
<organism evidence="4 5">
    <name type="scientific">Deinococcus puniceus</name>
    <dbReference type="NCBI Taxonomy" id="1182568"/>
    <lineage>
        <taxon>Bacteria</taxon>
        <taxon>Thermotogati</taxon>
        <taxon>Deinococcota</taxon>
        <taxon>Deinococci</taxon>
        <taxon>Deinococcales</taxon>
        <taxon>Deinococcaceae</taxon>
        <taxon>Deinococcus</taxon>
    </lineage>
</organism>
<sequence length="547" mass="55624">MGGPRGWPKAFAPVAGPLLLAVLGTAGAQDLGAYNAVARSLDAAYEARNTSAAAALTQLDRASEAMKQLDPTLRNRQIAGGISDALTGARAALARTPAEVQAQILLARGLMRRALQDQTLTLLAGASANGDAQLRVLAREFGLSAAGAQALTADARAGRLERVAWRLQRSAAQNVSAALAAARPVRSGAAYLNLARATGWFTVVQNAQGVGTLTVTQFTDALGQLTAGDTAALGQSLTALRSGTASLNRSLVTAASTVSTPPPSTPLPPPATPAADPDPVDPAPTPAAQGSQGTQTGQNGAALGGAAQSGTAQGMDGVYGALGRALNAASHADGPTVRTALSAANSALARTPEAVRSDSGYSDLVQDLTAAQDRQALRPTDIQALIGEVGNLERRVAGEPVSALNAASAGVARSFGGWLRVGIFALLALLAFVPLYLLNLAFGGRNTYWRAIAGGLVLLLLPLLLEGLMGLLGAIGDAAGVGFLRSATNFTLTQGAYGLPLWALTSALAIGLTAFGFRGLCEQFGLIGKHTVAENATHQSLDWDEEV</sequence>
<dbReference type="PATRIC" id="fig|1182568.3.peg.2720"/>
<gene>
    <name evidence="4" type="ORF">SU48_13160</name>
</gene>